<name>A0A0W0W745_9GAMM</name>
<reference evidence="5 6" key="1">
    <citation type="submission" date="2015-11" db="EMBL/GenBank/DDBJ databases">
        <title>Genomic analysis of 38 Legionella species identifies large and diverse effector repertoires.</title>
        <authorList>
            <person name="Burstein D."/>
            <person name="Amaro F."/>
            <person name="Zusman T."/>
            <person name="Lifshitz Z."/>
            <person name="Cohen O."/>
            <person name="Gilbert J.A."/>
            <person name="Pupko T."/>
            <person name="Shuman H.A."/>
            <person name="Segal G."/>
        </authorList>
    </citation>
    <scope>NUCLEOTIDE SEQUENCE [LARGE SCALE GENOMIC DNA]</scope>
    <source>
        <strain evidence="5 6">PX-1-G2-E2</strain>
    </source>
</reference>
<evidence type="ECO:0000313" key="5">
    <source>
        <dbReference type="EMBL" id="KTD27987.1"/>
    </source>
</evidence>
<sequence length="431" mass="46821">MKGRIKSLTLFFLLLFLPIVEAKDLTAIEKHIIRHISEQQDAQLSLLEQLVNINSGTENTAGVHQVGELLKTRLEKLGFTTHWQDIPPDIHRAGALIAERQGSKGKRLLLIGHLDTVFPSASPFQKFTRQGSYATGPGVIDDKGGDVVILFALEALEKVHALDDTTIRVVLSGDEEDAGKPTSITRQALLKAAQQSDIALDFEWSFTQDTATVARRGISSWTITTQGNETHSSAIFQKTAGDGAIFELSRILNTMRTRLSDEKYLSFNPGLILAGTQVNAPKKTEGNAFGKINVIAKTAYATGDLRFLTKEQKQKAEKKIASIVNQHLPGTSASIHFQDGIPPMPPSSANLNLLQQYSEISDSLGHGKIKSLNPGVRGAGDISYVSSLVRGNLAGLGPIGTGAHSTKEKLDIHSLPIQTQRAALLIYRLTR</sequence>
<keyword evidence="1" id="KW-0479">Metal-binding</keyword>
<evidence type="ECO:0000256" key="3">
    <source>
        <dbReference type="ARBA" id="ARBA00023285"/>
    </source>
</evidence>
<dbReference type="Proteomes" id="UP000054908">
    <property type="component" value="Unassembled WGS sequence"/>
</dbReference>
<dbReference type="SUPFAM" id="SSF53187">
    <property type="entry name" value="Zn-dependent exopeptidases"/>
    <property type="match status" value="1"/>
</dbReference>
<dbReference type="Gene3D" id="3.30.70.360">
    <property type="match status" value="1"/>
</dbReference>
<gene>
    <name evidence="5" type="primary">cpg2_2</name>
    <name evidence="5" type="ORF">Lmac_1046</name>
</gene>
<dbReference type="PATRIC" id="fig|466.6.peg.1114"/>
<feature type="domain" description="Peptidase M20 dimerisation" evidence="4">
    <location>
        <begin position="213"/>
        <end position="330"/>
    </location>
</feature>
<evidence type="ECO:0000259" key="4">
    <source>
        <dbReference type="Pfam" id="PF07687"/>
    </source>
</evidence>
<evidence type="ECO:0000256" key="1">
    <source>
        <dbReference type="ARBA" id="ARBA00022723"/>
    </source>
</evidence>
<dbReference type="EMBL" id="LNYL01000027">
    <property type="protein sequence ID" value="KTD27987.1"/>
    <property type="molecule type" value="Genomic_DNA"/>
</dbReference>
<dbReference type="OrthoDB" id="9776600at2"/>
<accession>A0A0W0W745</accession>
<keyword evidence="5" id="KW-0121">Carboxypeptidase</keyword>
<dbReference type="GO" id="GO:0004180">
    <property type="term" value="F:carboxypeptidase activity"/>
    <property type="evidence" value="ECO:0007669"/>
    <property type="project" value="UniProtKB-KW"/>
</dbReference>
<comment type="caution">
    <text evidence="5">The sequence shown here is derived from an EMBL/GenBank/DDBJ whole genome shotgun (WGS) entry which is preliminary data.</text>
</comment>
<dbReference type="PANTHER" id="PTHR43808:SF32">
    <property type="entry name" value="ARGE_DAPE-RELATED DEACYLASE"/>
    <property type="match status" value="1"/>
</dbReference>
<evidence type="ECO:0000256" key="2">
    <source>
        <dbReference type="ARBA" id="ARBA00022801"/>
    </source>
</evidence>
<dbReference type="InterPro" id="IPR050072">
    <property type="entry name" value="Peptidase_M20A"/>
</dbReference>
<dbReference type="STRING" id="466.Lmac_1046"/>
<dbReference type="InterPro" id="IPR002933">
    <property type="entry name" value="Peptidase_M20"/>
</dbReference>
<dbReference type="InterPro" id="IPR036264">
    <property type="entry name" value="Bact_exopeptidase_dim_dom"/>
</dbReference>
<dbReference type="Pfam" id="PF01546">
    <property type="entry name" value="Peptidase_M20"/>
    <property type="match status" value="1"/>
</dbReference>
<dbReference type="RefSeq" id="WP_115304852.1">
    <property type="nucleotide sequence ID" value="NZ_CAAAIB010000010.1"/>
</dbReference>
<dbReference type="PANTHER" id="PTHR43808">
    <property type="entry name" value="ACETYLORNITHINE DEACETYLASE"/>
    <property type="match status" value="1"/>
</dbReference>
<keyword evidence="2" id="KW-0378">Hydrolase</keyword>
<keyword evidence="3" id="KW-0170">Cobalt</keyword>
<dbReference type="Gene3D" id="3.40.630.10">
    <property type="entry name" value="Zn peptidases"/>
    <property type="match status" value="1"/>
</dbReference>
<proteinExistence type="predicted"/>
<organism evidence="5 6">
    <name type="scientific">Legionella maceachernii</name>
    <dbReference type="NCBI Taxonomy" id="466"/>
    <lineage>
        <taxon>Bacteria</taxon>
        <taxon>Pseudomonadati</taxon>
        <taxon>Pseudomonadota</taxon>
        <taxon>Gammaproteobacteria</taxon>
        <taxon>Legionellales</taxon>
        <taxon>Legionellaceae</taxon>
        <taxon>Legionella</taxon>
    </lineage>
</organism>
<dbReference type="Pfam" id="PF07687">
    <property type="entry name" value="M20_dimer"/>
    <property type="match status" value="1"/>
</dbReference>
<dbReference type="SUPFAM" id="SSF55031">
    <property type="entry name" value="Bacterial exopeptidase dimerisation domain"/>
    <property type="match status" value="1"/>
</dbReference>
<keyword evidence="6" id="KW-1185">Reference proteome</keyword>
<protein>
    <submittedName>
        <fullName evidence="5">Carboxypeptidase G2</fullName>
    </submittedName>
</protein>
<evidence type="ECO:0000313" key="6">
    <source>
        <dbReference type="Proteomes" id="UP000054908"/>
    </source>
</evidence>
<dbReference type="InterPro" id="IPR011650">
    <property type="entry name" value="Peptidase_M20_dimer"/>
</dbReference>
<keyword evidence="5" id="KW-0645">Protease</keyword>
<dbReference type="GO" id="GO:0046872">
    <property type="term" value="F:metal ion binding"/>
    <property type="evidence" value="ECO:0007669"/>
    <property type="project" value="UniProtKB-KW"/>
</dbReference>
<dbReference type="AlphaFoldDB" id="A0A0W0W745"/>